<comment type="caution">
    <text evidence="1">The sequence shown here is derived from an EMBL/GenBank/DDBJ whole genome shotgun (WGS) entry which is preliminary data.</text>
</comment>
<accession>A0A0F9FU61</accession>
<reference evidence="1" key="1">
    <citation type="journal article" date="2015" name="Nature">
        <title>Complex archaea that bridge the gap between prokaryotes and eukaryotes.</title>
        <authorList>
            <person name="Spang A."/>
            <person name="Saw J.H."/>
            <person name="Jorgensen S.L."/>
            <person name="Zaremba-Niedzwiedzka K."/>
            <person name="Martijn J."/>
            <person name="Lind A.E."/>
            <person name="van Eijk R."/>
            <person name="Schleper C."/>
            <person name="Guy L."/>
            <person name="Ettema T.J."/>
        </authorList>
    </citation>
    <scope>NUCLEOTIDE SEQUENCE</scope>
</reference>
<protein>
    <submittedName>
        <fullName evidence="1">Uncharacterized protein</fullName>
    </submittedName>
</protein>
<gene>
    <name evidence="1" type="ORF">LCGC14_1911260</name>
</gene>
<dbReference type="EMBL" id="LAZR01020190">
    <property type="protein sequence ID" value="KKL89783.1"/>
    <property type="molecule type" value="Genomic_DNA"/>
</dbReference>
<sequence>MVLNFGQNLFGSQGLFKNSPEDNQVLEFQGSRELPKDLIVSTTSSNPRTMADDNAVGTITWSNVDNAKADDTSYADASITSATATHYLKATNFAFSIPTGARIDGIIVDILKVGVGPPIKDPANDSEVKIVKSDGSIGTTNKAIATDWPPNTSERTDTYGGAADLWGETWKASDINDTDFGVVISADRTTTLEGNPDPKVDLITITIHYSI</sequence>
<dbReference type="AlphaFoldDB" id="A0A0F9FU61"/>
<organism evidence="1">
    <name type="scientific">marine sediment metagenome</name>
    <dbReference type="NCBI Taxonomy" id="412755"/>
    <lineage>
        <taxon>unclassified sequences</taxon>
        <taxon>metagenomes</taxon>
        <taxon>ecological metagenomes</taxon>
    </lineage>
</organism>
<evidence type="ECO:0000313" key="1">
    <source>
        <dbReference type="EMBL" id="KKL89783.1"/>
    </source>
</evidence>
<name>A0A0F9FU61_9ZZZZ</name>
<proteinExistence type="predicted"/>